<organism evidence="2 3">
    <name type="scientific">Lipingzhangella halophila</name>
    <dbReference type="NCBI Taxonomy" id="1783352"/>
    <lineage>
        <taxon>Bacteria</taxon>
        <taxon>Bacillati</taxon>
        <taxon>Actinomycetota</taxon>
        <taxon>Actinomycetes</taxon>
        <taxon>Streptosporangiales</taxon>
        <taxon>Nocardiopsidaceae</taxon>
        <taxon>Lipingzhangella</taxon>
    </lineage>
</organism>
<dbReference type="Proteomes" id="UP000523007">
    <property type="component" value="Unassembled WGS sequence"/>
</dbReference>
<evidence type="ECO:0000313" key="3">
    <source>
        <dbReference type="Proteomes" id="UP000523007"/>
    </source>
</evidence>
<dbReference type="AlphaFoldDB" id="A0A7W7W484"/>
<reference evidence="2 3" key="1">
    <citation type="submission" date="2020-08" db="EMBL/GenBank/DDBJ databases">
        <title>Sequencing the genomes of 1000 actinobacteria strains.</title>
        <authorList>
            <person name="Klenk H.-P."/>
        </authorList>
    </citation>
    <scope>NUCLEOTIDE SEQUENCE [LARGE SCALE GENOMIC DNA]</scope>
    <source>
        <strain evidence="2 3">DSM 102030</strain>
    </source>
</reference>
<proteinExistence type="predicted"/>
<gene>
    <name evidence="2" type="ORF">F4561_004361</name>
</gene>
<keyword evidence="3" id="KW-1185">Reference proteome</keyword>
<name>A0A7W7W484_9ACTN</name>
<evidence type="ECO:0000313" key="2">
    <source>
        <dbReference type="EMBL" id="MBB4933541.1"/>
    </source>
</evidence>
<feature type="region of interest" description="Disordered" evidence="1">
    <location>
        <begin position="1"/>
        <end position="130"/>
    </location>
</feature>
<accession>A0A7W7W484</accession>
<feature type="compositionally biased region" description="Basic and acidic residues" evidence="1">
    <location>
        <begin position="108"/>
        <end position="124"/>
    </location>
</feature>
<sequence length="188" mass="20008">MPRRAGHGADLVAGGESRAAFDPGPDRDIGGAQRTVPDAHGGGPGDTAGERHASRSGGADRIAGFGREVDSAVAGQPPLLRGSEFPDDLRFTGEWPAPRAFVGQGGGTDRERRYEWDEQDDQKARSAPPKRTRFHGIEPGLAGLPAPTRIVRLWTVRPGGANAADQCGAARCRPTIRPMCLTHNWDTE</sequence>
<dbReference type="EMBL" id="JACHJT010000001">
    <property type="protein sequence ID" value="MBB4933541.1"/>
    <property type="molecule type" value="Genomic_DNA"/>
</dbReference>
<protein>
    <submittedName>
        <fullName evidence="2">Uncharacterized protein</fullName>
    </submittedName>
</protein>
<evidence type="ECO:0000256" key="1">
    <source>
        <dbReference type="SAM" id="MobiDB-lite"/>
    </source>
</evidence>
<comment type="caution">
    <text evidence="2">The sequence shown here is derived from an EMBL/GenBank/DDBJ whole genome shotgun (WGS) entry which is preliminary data.</text>
</comment>